<gene>
    <name evidence="2" type="ORF">S58_71920</name>
</gene>
<dbReference type="OrthoDB" id="9794834at2"/>
<dbReference type="PANTHER" id="PTHR43236">
    <property type="entry name" value="ANTITOXIN HIGA1"/>
    <property type="match status" value="1"/>
</dbReference>
<protein>
    <recommendedName>
        <fullName evidence="1">IrrE N-terminal-like domain-containing protein</fullName>
    </recommendedName>
</protein>
<sequence>MADIAAARARAAELVERFGIKAPPVPVERIAKQLGVIVRYAPFDDELSGMAFLKEGAEIIGINSNHHPNRQRYTLAHELAHICLHRAHLQAGVHVDQGSVNSLRRDLVSQEGTDPLEREANAFAAELLMPKKLLAGALDDRMVDLDDDRLLALAKRFKVSLMALQYRLQRV</sequence>
<dbReference type="HOGENOM" id="CLU_084682_2_0_5"/>
<organism evidence="2 3">
    <name type="scientific">Bradyrhizobium oligotrophicum S58</name>
    <dbReference type="NCBI Taxonomy" id="1245469"/>
    <lineage>
        <taxon>Bacteria</taxon>
        <taxon>Pseudomonadati</taxon>
        <taxon>Pseudomonadota</taxon>
        <taxon>Alphaproteobacteria</taxon>
        <taxon>Hyphomicrobiales</taxon>
        <taxon>Nitrobacteraceae</taxon>
        <taxon>Bradyrhizobium</taxon>
    </lineage>
</organism>
<dbReference type="EMBL" id="AP012603">
    <property type="protein sequence ID" value="BAM93156.1"/>
    <property type="molecule type" value="Genomic_DNA"/>
</dbReference>
<dbReference type="Proteomes" id="UP000011841">
    <property type="component" value="Chromosome"/>
</dbReference>
<reference evidence="2 3" key="1">
    <citation type="journal article" date="2013" name="Appl. Environ. Microbiol.">
        <title>Genome analysis suggests that the soil oligotrophic bacterium Agromonas oligotrophica (Bradyrhizobium oligotrophicum) is a nitrogen-fixing symbiont of Aeschynomene indica.</title>
        <authorList>
            <person name="Okubo T."/>
            <person name="Fukushima S."/>
            <person name="Itakura M."/>
            <person name="Oshima K."/>
            <person name="Longtonglang A."/>
            <person name="Teaumroong N."/>
            <person name="Mitsui H."/>
            <person name="Hattori M."/>
            <person name="Hattori R."/>
            <person name="Hattori T."/>
            <person name="Minamisawa K."/>
        </authorList>
    </citation>
    <scope>NUCLEOTIDE SEQUENCE [LARGE SCALE GENOMIC DNA]</scope>
    <source>
        <strain evidence="2 3">S58</strain>
    </source>
</reference>
<dbReference type="InterPro" id="IPR052345">
    <property type="entry name" value="Rad_response_metalloprotease"/>
</dbReference>
<dbReference type="KEGG" id="aol:S58_71920"/>
<dbReference type="GeneID" id="301820848"/>
<dbReference type="Gene3D" id="1.10.10.2910">
    <property type="match status" value="1"/>
</dbReference>
<feature type="domain" description="IrrE N-terminal-like" evidence="1">
    <location>
        <begin position="31"/>
        <end position="168"/>
    </location>
</feature>
<dbReference type="RefSeq" id="WP_015670227.1">
    <property type="nucleotide sequence ID" value="NC_020453.1"/>
</dbReference>
<evidence type="ECO:0000259" key="1">
    <source>
        <dbReference type="Pfam" id="PF06114"/>
    </source>
</evidence>
<dbReference type="Pfam" id="PF06114">
    <property type="entry name" value="Peptidase_M78"/>
    <property type="match status" value="1"/>
</dbReference>
<accession>M4ZHN1</accession>
<dbReference type="AlphaFoldDB" id="M4ZHN1"/>
<dbReference type="eggNOG" id="COG2856">
    <property type="taxonomic scope" value="Bacteria"/>
</dbReference>
<name>M4ZHN1_9BRAD</name>
<dbReference type="PANTHER" id="PTHR43236:SF2">
    <property type="entry name" value="BLL0069 PROTEIN"/>
    <property type="match status" value="1"/>
</dbReference>
<evidence type="ECO:0000313" key="2">
    <source>
        <dbReference type="EMBL" id="BAM93156.1"/>
    </source>
</evidence>
<dbReference type="STRING" id="1245469.S58_71920"/>
<keyword evidence="3" id="KW-1185">Reference proteome</keyword>
<proteinExistence type="predicted"/>
<dbReference type="InterPro" id="IPR010359">
    <property type="entry name" value="IrrE_HExxH"/>
</dbReference>
<evidence type="ECO:0000313" key="3">
    <source>
        <dbReference type="Proteomes" id="UP000011841"/>
    </source>
</evidence>